<keyword evidence="3" id="KW-1185">Reference proteome</keyword>
<feature type="region of interest" description="Disordered" evidence="1">
    <location>
        <begin position="1"/>
        <end position="23"/>
    </location>
</feature>
<gene>
    <name evidence="2" type="ORF">TRAVEDRAFT_54517</name>
</gene>
<sequence length="49" mass="5412">MRALTPLSGRRSPSRYPDELEPPGGFQAGWQVLQHMDIAEAISTRFGAL</sequence>
<dbReference type="KEGG" id="tvs:TRAVEDRAFT_54517"/>
<evidence type="ECO:0000313" key="2">
    <source>
        <dbReference type="EMBL" id="EIW51478.1"/>
    </source>
</evidence>
<evidence type="ECO:0000256" key="1">
    <source>
        <dbReference type="SAM" id="MobiDB-lite"/>
    </source>
</evidence>
<dbReference type="AlphaFoldDB" id="R7S6D1"/>
<proteinExistence type="predicted"/>
<organism evidence="2 3">
    <name type="scientific">Trametes versicolor (strain FP-101664)</name>
    <name type="common">White-rot fungus</name>
    <name type="synonym">Coriolus versicolor</name>
    <dbReference type="NCBI Taxonomy" id="717944"/>
    <lineage>
        <taxon>Eukaryota</taxon>
        <taxon>Fungi</taxon>
        <taxon>Dikarya</taxon>
        <taxon>Basidiomycota</taxon>
        <taxon>Agaricomycotina</taxon>
        <taxon>Agaricomycetes</taxon>
        <taxon>Polyporales</taxon>
        <taxon>Polyporaceae</taxon>
        <taxon>Trametes</taxon>
    </lineage>
</organism>
<accession>R7S6D1</accession>
<dbReference type="Proteomes" id="UP000054317">
    <property type="component" value="Unassembled WGS sequence"/>
</dbReference>
<reference evidence="3" key="1">
    <citation type="journal article" date="2012" name="Science">
        <title>The Paleozoic origin of enzymatic lignin decomposition reconstructed from 31 fungal genomes.</title>
        <authorList>
            <person name="Floudas D."/>
            <person name="Binder M."/>
            <person name="Riley R."/>
            <person name="Barry K."/>
            <person name="Blanchette R.A."/>
            <person name="Henrissat B."/>
            <person name="Martinez A.T."/>
            <person name="Otillar R."/>
            <person name="Spatafora J.W."/>
            <person name="Yadav J.S."/>
            <person name="Aerts A."/>
            <person name="Benoit I."/>
            <person name="Boyd A."/>
            <person name="Carlson A."/>
            <person name="Copeland A."/>
            <person name="Coutinho P.M."/>
            <person name="de Vries R.P."/>
            <person name="Ferreira P."/>
            <person name="Findley K."/>
            <person name="Foster B."/>
            <person name="Gaskell J."/>
            <person name="Glotzer D."/>
            <person name="Gorecki P."/>
            <person name="Heitman J."/>
            <person name="Hesse C."/>
            <person name="Hori C."/>
            <person name="Igarashi K."/>
            <person name="Jurgens J.A."/>
            <person name="Kallen N."/>
            <person name="Kersten P."/>
            <person name="Kohler A."/>
            <person name="Kuees U."/>
            <person name="Kumar T.K.A."/>
            <person name="Kuo A."/>
            <person name="LaButti K."/>
            <person name="Larrondo L.F."/>
            <person name="Lindquist E."/>
            <person name="Ling A."/>
            <person name="Lombard V."/>
            <person name="Lucas S."/>
            <person name="Lundell T."/>
            <person name="Martin R."/>
            <person name="McLaughlin D.J."/>
            <person name="Morgenstern I."/>
            <person name="Morin E."/>
            <person name="Murat C."/>
            <person name="Nagy L.G."/>
            <person name="Nolan M."/>
            <person name="Ohm R.A."/>
            <person name="Patyshakuliyeva A."/>
            <person name="Rokas A."/>
            <person name="Ruiz-Duenas F.J."/>
            <person name="Sabat G."/>
            <person name="Salamov A."/>
            <person name="Samejima M."/>
            <person name="Schmutz J."/>
            <person name="Slot J.C."/>
            <person name="St John F."/>
            <person name="Stenlid J."/>
            <person name="Sun H."/>
            <person name="Sun S."/>
            <person name="Syed K."/>
            <person name="Tsang A."/>
            <person name="Wiebenga A."/>
            <person name="Young D."/>
            <person name="Pisabarro A."/>
            <person name="Eastwood D.C."/>
            <person name="Martin F."/>
            <person name="Cullen D."/>
            <person name="Grigoriev I.V."/>
            <person name="Hibbett D.S."/>
        </authorList>
    </citation>
    <scope>NUCLEOTIDE SEQUENCE [LARGE SCALE GENOMIC DNA]</scope>
    <source>
        <strain evidence="3">FP-101664</strain>
    </source>
</reference>
<protein>
    <submittedName>
        <fullName evidence="2">Uncharacterized protein</fullName>
    </submittedName>
</protein>
<evidence type="ECO:0000313" key="3">
    <source>
        <dbReference type="Proteomes" id="UP000054317"/>
    </source>
</evidence>
<dbReference type="GeneID" id="19417413"/>
<dbReference type="EMBL" id="JH711801">
    <property type="protein sequence ID" value="EIW51478.1"/>
    <property type="molecule type" value="Genomic_DNA"/>
</dbReference>
<dbReference type="RefSeq" id="XP_008045630.1">
    <property type="nucleotide sequence ID" value="XM_008047439.1"/>
</dbReference>
<name>R7S6D1_TRAVS</name>